<protein>
    <recommendedName>
        <fullName evidence="1">Metal-dependent carboxypeptidase</fullName>
        <ecNumber evidence="1">3.4.17.19</ecNumber>
    </recommendedName>
</protein>
<keyword evidence="1 4" id="KW-0121">Carboxypeptidase</keyword>
<dbReference type="GO" id="GO:0046872">
    <property type="term" value="F:metal ion binding"/>
    <property type="evidence" value="ECO:0007669"/>
    <property type="project" value="UniProtKB-KW"/>
</dbReference>
<dbReference type="GO" id="GO:0006508">
    <property type="term" value="P:proteolysis"/>
    <property type="evidence" value="ECO:0007669"/>
    <property type="project" value="UniProtKB-UniRule"/>
</dbReference>
<dbReference type="Gene3D" id="1.10.1370.30">
    <property type="match status" value="1"/>
</dbReference>
<sequence>MSQSIKQLENRFHRLAQLDHASTFLSWDQMVMMPNAGNEPRSAALAELASLRHELLTAPEVGDWIGEAELALATDSSTTESDATTATAHATANATAHIREMKRSWHQAMALPAELVHAKVIAGSRCEHGWRTQRGNNDWAGFLENFRPVVALAREEAQCRQALAPERFATPYDALLDLHCTGDSQALISGVFAQLKQELPGLMQEVMERQASQSITSLEGSYPIAQQQALSESLMSMLGFDFESGRLDVSMHPFSTGVKGDQRITTRYRETDFADALQATAHETGHAAYESGLPDELQSFPVGRARNMCIHESQSLLFEKHLFLSRSFGKAMLEPLHRHLPATVAFDSDAIWMAQTRVKPSFIRVEADEVSYPLHVMLRYDIESALINGKMEADDIPEAWQASLQNYLGLSVSGNHALGCLQDIHWTDGAFGYFPSYTMGAVNAAQLGASFKQQHPEWQQQFAQGDVGFVRQWLSDNIWKHGCALESQQLMSAATGEGSDARHLLAHLRSRYLQDID</sequence>
<feature type="binding site" evidence="2">
    <location>
        <position position="286"/>
    </location>
    <ligand>
        <name>Zn(2+)</name>
        <dbReference type="ChEBI" id="CHEBI:29105"/>
        <note>catalytic</note>
    </ligand>
</feature>
<dbReference type="PROSITE" id="PS52034">
    <property type="entry name" value="PEPTIDASE_M32"/>
    <property type="match status" value="1"/>
</dbReference>
<keyword evidence="1" id="KW-0482">Metalloprotease</keyword>
<comment type="similarity">
    <text evidence="1">Belongs to the peptidase M32 family.</text>
</comment>
<evidence type="ECO:0000313" key="5">
    <source>
        <dbReference type="Proteomes" id="UP000250079"/>
    </source>
</evidence>
<keyword evidence="1 2" id="KW-0479">Metal-binding</keyword>
<dbReference type="KEGG" id="gai:IMCC3135_23970"/>
<dbReference type="Proteomes" id="UP000250079">
    <property type="component" value="Chromosome"/>
</dbReference>
<evidence type="ECO:0000313" key="4">
    <source>
        <dbReference type="EMBL" id="ASJ74863.1"/>
    </source>
</evidence>
<dbReference type="PANTHER" id="PTHR34217:SF1">
    <property type="entry name" value="CARBOXYPEPTIDASE 1"/>
    <property type="match status" value="1"/>
</dbReference>
<evidence type="ECO:0000256" key="1">
    <source>
        <dbReference type="PIRNR" id="PIRNR006615"/>
    </source>
</evidence>
<organism evidence="4 5">
    <name type="scientific">Granulosicoccus antarcticus IMCC3135</name>
    <dbReference type="NCBI Taxonomy" id="1192854"/>
    <lineage>
        <taxon>Bacteria</taxon>
        <taxon>Pseudomonadati</taxon>
        <taxon>Pseudomonadota</taxon>
        <taxon>Gammaproteobacteria</taxon>
        <taxon>Chromatiales</taxon>
        <taxon>Granulosicoccaceae</taxon>
        <taxon>Granulosicoccus</taxon>
    </lineage>
</organism>
<name>A0A2Z2NUE3_9GAMM</name>
<dbReference type="EMBL" id="CP018632">
    <property type="protein sequence ID" value="ASJ74863.1"/>
    <property type="molecule type" value="Genomic_DNA"/>
</dbReference>
<feature type="active site" description="Proton donor/acceptor" evidence="3">
    <location>
        <position position="283"/>
    </location>
</feature>
<evidence type="ECO:0000256" key="3">
    <source>
        <dbReference type="PIRSR" id="PIRSR006615-2"/>
    </source>
</evidence>
<dbReference type="RefSeq" id="WP_088919839.1">
    <property type="nucleotide sequence ID" value="NZ_CP018632.1"/>
</dbReference>
<accession>A0A2Z2NUE3</accession>
<gene>
    <name evidence="4" type="ORF">IMCC3135_23970</name>
</gene>
<dbReference type="CDD" id="cd06460">
    <property type="entry name" value="M32_Taq"/>
    <property type="match status" value="1"/>
</dbReference>
<keyword evidence="1 4" id="KW-0378">Hydrolase</keyword>
<evidence type="ECO:0000256" key="2">
    <source>
        <dbReference type="PIRSR" id="PIRSR006615-1"/>
    </source>
</evidence>
<feature type="binding site" evidence="2">
    <location>
        <position position="312"/>
    </location>
    <ligand>
        <name>Zn(2+)</name>
        <dbReference type="ChEBI" id="CHEBI:29105"/>
        <note>catalytic</note>
    </ligand>
</feature>
<dbReference type="InterPro" id="IPR001333">
    <property type="entry name" value="Peptidase_M32_Taq"/>
</dbReference>
<dbReference type="EC" id="3.4.17.19" evidence="1"/>
<dbReference type="Pfam" id="PF02074">
    <property type="entry name" value="Peptidase_M32"/>
    <property type="match status" value="1"/>
</dbReference>
<comment type="catalytic activity">
    <reaction evidence="1">
        <text>Release of a C-terminal amino acid with broad specificity, except for -Pro.</text>
        <dbReference type="EC" id="3.4.17.19"/>
    </reaction>
</comment>
<keyword evidence="2" id="KW-0862">Zinc</keyword>
<dbReference type="PIRSF" id="PIRSF006615">
    <property type="entry name" value="Zn_crbxpep_Taq"/>
    <property type="match status" value="1"/>
</dbReference>
<feature type="binding site" evidence="2">
    <location>
        <position position="282"/>
    </location>
    <ligand>
        <name>Zn(2+)</name>
        <dbReference type="ChEBI" id="CHEBI:29105"/>
        <note>catalytic</note>
    </ligand>
</feature>
<dbReference type="AlphaFoldDB" id="A0A2Z2NUE3"/>
<comment type="cofactor">
    <cofactor evidence="2">
        <name>Zn(2+)</name>
        <dbReference type="ChEBI" id="CHEBI:29105"/>
    </cofactor>
    <text evidence="2">Binds 1 zinc ion per subunit.</text>
</comment>
<proteinExistence type="inferred from homology"/>
<dbReference type="SUPFAM" id="SSF55486">
    <property type="entry name" value="Metalloproteases ('zincins'), catalytic domain"/>
    <property type="match status" value="1"/>
</dbReference>
<dbReference type="PRINTS" id="PR00998">
    <property type="entry name" value="CRBOXYPTASET"/>
</dbReference>
<dbReference type="OrthoDB" id="9772308at2"/>
<dbReference type="PANTHER" id="PTHR34217">
    <property type="entry name" value="METAL-DEPENDENT CARBOXYPEPTIDASE"/>
    <property type="match status" value="1"/>
</dbReference>
<dbReference type="GO" id="GO:0004181">
    <property type="term" value="F:metallocarboxypeptidase activity"/>
    <property type="evidence" value="ECO:0007669"/>
    <property type="project" value="UniProtKB-UniRule"/>
</dbReference>
<reference evidence="4 5" key="1">
    <citation type="submission" date="2016-12" db="EMBL/GenBank/DDBJ databases">
        <authorList>
            <person name="Song W.-J."/>
            <person name="Kurnit D.M."/>
        </authorList>
    </citation>
    <scope>NUCLEOTIDE SEQUENCE [LARGE SCALE GENOMIC DNA]</scope>
    <source>
        <strain evidence="4 5">IMCC3135</strain>
    </source>
</reference>
<keyword evidence="5" id="KW-1185">Reference proteome</keyword>
<keyword evidence="1" id="KW-0645">Protease</keyword>
<comment type="function">
    <text evidence="1">Broad specificity carboxypetidase that releases amino acids sequentially from the C-terminus, including neutral, aromatic, polar and basic residues.</text>
</comment>